<keyword evidence="1" id="KW-0472">Membrane</keyword>
<evidence type="ECO:0000256" key="1">
    <source>
        <dbReference type="SAM" id="Phobius"/>
    </source>
</evidence>
<evidence type="ECO:0000313" key="3">
    <source>
        <dbReference type="Proteomes" id="UP000617340"/>
    </source>
</evidence>
<evidence type="ECO:0000313" key="2">
    <source>
        <dbReference type="EMBL" id="KAF7391890.1"/>
    </source>
</evidence>
<proteinExistence type="predicted"/>
<gene>
    <name evidence="2" type="ORF">HZH68_011433</name>
</gene>
<sequence>MYDPRPDNLAKFLLRSHPFNFHYRFNVEIERKLKKKWFEDGWTKALEPLTRGSDQSFGDEAIDRAEVLRWAIPESTLAWTGSQPNYGRFHCLRTISCYPCNLVNFADEARYPVSVGAPRREGKARRATLSWEEYTKGEDRETDKSWKLPSVPDKKQEPETKQFVGLVIGILTTVIIMLLAAIMFIFYRNRRLKAALAPSTFYDQQADLKNQTGSFNFKEYRQACWIECKDNGYKLLKARLYVTALFRKLTVEGR</sequence>
<dbReference type="EMBL" id="JACSDZ010000011">
    <property type="protein sequence ID" value="KAF7391890.1"/>
    <property type="molecule type" value="Genomic_DNA"/>
</dbReference>
<organism evidence="2 3">
    <name type="scientific">Vespula germanica</name>
    <name type="common">German yellow jacket</name>
    <name type="synonym">Paravespula germanica</name>
    <dbReference type="NCBI Taxonomy" id="30212"/>
    <lineage>
        <taxon>Eukaryota</taxon>
        <taxon>Metazoa</taxon>
        <taxon>Ecdysozoa</taxon>
        <taxon>Arthropoda</taxon>
        <taxon>Hexapoda</taxon>
        <taxon>Insecta</taxon>
        <taxon>Pterygota</taxon>
        <taxon>Neoptera</taxon>
        <taxon>Endopterygota</taxon>
        <taxon>Hymenoptera</taxon>
        <taxon>Apocrita</taxon>
        <taxon>Aculeata</taxon>
        <taxon>Vespoidea</taxon>
        <taxon>Vespidae</taxon>
        <taxon>Vespinae</taxon>
        <taxon>Vespula</taxon>
    </lineage>
</organism>
<reference evidence="2" key="1">
    <citation type="journal article" date="2020" name="G3 (Bethesda)">
        <title>High-Quality Assemblies for Three Invasive Social Wasps from the &lt;i&gt;Vespula&lt;/i&gt; Genus.</title>
        <authorList>
            <person name="Harrop T.W.R."/>
            <person name="Guhlin J."/>
            <person name="McLaughlin G.M."/>
            <person name="Permina E."/>
            <person name="Stockwell P."/>
            <person name="Gilligan J."/>
            <person name="Le Lec M.F."/>
            <person name="Gruber M.A.M."/>
            <person name="Quinn O."/>
            <person name="Lovegrove M."/>
            <person name="Duncan E.J."/>
            <person name="Remnant E.J."/>
            <person name="Van Eeckhoven J."/>
            <person name="Graham B."/>
            <person name="Knapp R.A."/>
            <person name="Langford K.W."/>
            <person name="Kronenberg Z."/>
            <person name="Press M.O."/>
            <person name="Eacker S.M."/>
            <person name="Wilson-Rankin E.E."/>
            <person name="Purcell J."/>
            <person name="Lester P.J."/>
            <person name="Dearden P.K."/>
        </authorList>
    </citation>
    <scope>NUCLEOTIDE SEQUENCE</scope>
    <source>
        <strain evidence="2">Linc-1</strain>
    </source>
</reference>
<accession>A0A834N071</accession>
<dbReference type="AlphaFoldDB" id="A0A834N071"/>
<keyword evidence="1" id="KW-1133">Transmembrane helix</keyword>
<comment type="caution">
    <text evidence="2">The sequence shown here is derived from an EMBL/GenBank/DDBJ whole genome shotgun (WGS) entry which is preliminary data.</text>
</comment>
<name>A0A834N071_VESGE</name>
<protein>
    <submittedName>
        <fullName evidence="2">Uncharacterized protein</fullName>
    </submittedName>
</protein>
<keyword evidence="1" id="KW-0812">Transmembrane</keyword>
<dbReference type="Proteomes" id="UP000617340">
    <property type="component" value="Unassembled WGS sequence"/>
</dbReference>
<feature type="transmembrane region" description="Helical" evidence="1">
    <location>
        <begin position="163"/>
        <end position="187"/>
    </location>
</feature>
<keyword evidence="3" id="KW-1185">Reference proteome</keyword>